<sequence>MFAKMWCVILILNLIVCSYAQTINTSFNMSVAGTADDNSTRIIGGNPTTVEKYPFVVQILYSSQLSCGGSLITQWHVLSAAHCFVAENGQQVSPIYYSVRIGSSYINRGGLLRKVSLVVVHQSYNTPLRDNDAAVMTLSSSVPLSASVGLATLPIAKVVVPDGTPVVILGWGRTNASVAQGSTVLNEVQVYTVSRETCAARYHLLEASGYLYPVTDNMLCTGLLDEGGKDACRGDSGGPVVANGVVVGLTSWGWGCADPTFPGVNTRVAAYFNWINSTVFGVAYPRSNGATSRHLSLLLLAFSIIAIR</sequence>
<dbReference type="InterPro" id="IPR043504">
    <property type="entry name" value="Peptidase_S1_PA_chymotrypsin"/>
</dbReference>
<dbReference type="InterPro" id="IPR009003">
    <property type="entry name" value="Peptidase_S1_PA"/>
</dbReference>
<evidence type="ECO:0000256" key="6">
    <source>
        <dbReference type="RuleBase" id="RU363034"/>
    </source>
</evidence>
<evidence type="ECO:0000256" key="2">
    <source>
        <dbReference type="ARBA" id="ARBA00022670"/>
    </source>
</evidence>
<comment type="similarity">
    <text evidence="1">Belongs to the peptidase S1 family.</text>
</comment>
<dbReference type="PANTHER" id="PTHR24276">
    <property type="entry name" value="POLYSERASE-RELATED"/>
    <property type="match status" value="1"/>
</dbReference>
<keyword evidence="4 6" id="KW-0720">Serine protease</keyword>
<dbReference type="SUPFAM" id="SSF50494">
    <property type="entry name" value="Trypsin-like serine proteases"/>
    <property type="match status" value="1"/>
</dbReference>
<feature type="chain" id="PRO_5046961588" evidence="7">
    <location>
        <begin position="21"/>
        <end position="308"/>
    </location>
</feature>
<keyword evidence="9" id="KW-1185">Reference proteome</keyword>
<keyword evidence="3 6" id="KW-0378">Hydrolase</keyword>
<dbReference type="PRINTS" id="PR00722">
    <property type="entry name" value="CHYMOTRYPSIN"/>
</dbReference>
<keyword evidence="2 6" id="KW-0645">Protease</keyword>
<dbReference type="Gene3D" id="2.40.10.10">
    <property type="entry name" value="Trypsin-like serine proteases"/>
    <property type="match status" value="1"/>
</dbReference>
<dbReference type="SMART" id="SM00020">
    <property type="entry name" value="Tryp_SPc"/>
    <property type="match status" value="1"/>
</dbReference>
<evidence type="ECO:0000256" key="3">
    <source>
        <dbReference type="ARBA" id="ARBA00022801"/>
    </source>
</evidence>
<reference evidence="10" key="1">
    <citation type="submission" date="2025-08" db="UniProtKB">
        <authorList>
            <consortium name="RefSeq"/>
        </authorList>
    </citation>
    <scope>IDENTIFICATION</scope>
    <source>
        <tissue evidence="10">Whole body</tissue>
    </source>
</reference>
<keyword evidence="7" id="KW-0732">Signal</keyword>
<dbReference type="GeneID" id="113399199"/>
<dbReference type="InterPro" id="IPR001314">
    <property type="entry name" value="Peptidase_S1A"/>
</dbReference>
<accession>A0ABM4AVA1</accession>
<gene>
    <name evidence="10" type="primary">LOC113399199</name>
</gene>
<evidence type="ECO:0000256" key="1">
    <source>
        <dbReference type="ARBA" id="ARBA00007664"/>
    </source>
</evidence>
<evidence type="ECO:0000256" key="7">
    <source>
        <dbReference type="SAM" id="SignalP"/>
    </source>
</evidence>
<feature type="signal peptide" evidence="7">
    <location>
        <begin position="1"/>
        <end position="20"/>
    </location>
</feature>
<dbReference type="PROSITE" id="PS50240">
    <property type="entry name" value="TRYPSIN_DOM"/>
    <property type="match status" value="1"/>
</dbReference>
<dbReference type="InterPro" id="IPR033116">
    <property type="entry name" value="TRYPSIN_SER"/>
</dbReference>
<proteinExistence type="inferred from homology"/>
<protein>
    <submittedName>
        <fullName evidence="10">Trypsin CFT-1-like</fullName>
    </submittedName>
</protein>
<organism evidence="9 10">
    <name type="scientific">Vanessa tameamea</name>
    <name type="common">Kamehameha butterfly</name>
    <dbReference type="NCBI Taxonomy" id="334116"/>
    <lineage>
        <taxon>Eukaryota</taxon>
        <taxon>Metazoa</taxon>
        <taxon>Ecdysozoa</taxon>
        <taxon>Arthropoda</taxon>
        <taxon>Hexapoda</taxon>
        <taxon>Insecta</taxon>
        <taxon>Pterygota</taxon>
        <taxon>Neoptera</taxon>
        <taxon>Endopterygota</taxon>
        <taxon>Lepidoptera</taxon>
        <taxon>Glossata</taxon>
        <taxon>Ditrysia</taxon>
        <taxon>Papilionoidea</taxon>
        <taxon>Nymphalidae</taxon>
        <taxon>Nymphalinae</taxon>
        <taxon>Vanessa</taxon>
    </lineage>
</organism>
<evidence type="ECO:0000256" key="4">
    <source>
        <dbReference type="ARBA" id="ARBA00022825"/>
    </source>
</evidence>
<dbReference type="CDD" id="cd00190">
    <property type="entry name" value="Tryp_SPc"/>
    <property type="match status" value="1"/>
</dbReference>
<evidence type="ECO:0000259" key="8">
    <source>
        <dbReference type="PROSITE" id="PS50240"/>
    </source>
</evidence>
<evidence type="ECO:0000256" key="5">
    <source>
        <dbReference type="ARBA" id="ARBA00023157"/>
    </source>
</evidence>
<name>A0ABM4AVA1_VANTA</name>
<dbReference type="PROSITE" id="PS00135">
    <property type="entry name" value="TRYPSIN_SER"/>
    <property type="match status" value="1"/>
</dbReference>
<dbReference type="InterPro" id="IPR001254">
    <property type="entry name" value="Trypsin_dom"/>
</dbReference>
<dbReference type="PANTHER" id="PTHR24276:SF98">
    <property type="entry name" value="FI18310P1-RELATED"/>
    <property type="match status" value="1"/>
</dbReference>
<evidence type="ECO:0000313" key="9">
    <source>
        <dbReference type="Proteomes" id="UP001652626"/>
    </source>
</evidence>
<dbReference type="InterPro" id="IPR050430">
    <property type="entry name" value="Peptidase_S1"/>
</dbReference>
<dbReference type="PROSITE" id="PS00134">
    <property type="entry name" value="TRYPSIN_HIS"/>
    <property type="match status" value="1"/>
</dbReference>
<dbReference type="Pfam" id="PF00089">
    <property type="entry name" value="Trypsin"/>
    <property type="match status" value="1"/>
</dbReference>
<dbReference type="InterPro" id="IPR018114">
    <property type="entry name" value="TRYPSIN_HIS"/>
</dbReference>
<dbReference type="Proteomes" id="UP001652626">
    <property type="component" value="Chromosome 26"/>
</dbReference>
<feature type="domain" description="Peptidase S1" evidence="8">
    <location>
        <begin position="42"/>
        <end position="280"/>
    </location>
</feature>
<keyword evidence="5" id="KW-1015">Disulfide bond</keyword>
<evidence type="ECO:0000313" key="10">
    <source>
        <dbReference type="RefSeq" id="XP_064075223.1"/>
    </source>
</evidence>
<dbReference type="RefSeq" id="XP_064075223.1">
    <property type="nucleotide sequence ID" value="XM_064219153.1"/>
</dbReference>